<name>A0A6A6HE23_VIRVR</name>
<evidence type="ECO:0000313" key="1">
    <source>
        <dbReference type="EMBL" id="KAF2236088.1"/>
    </source>
</evidence>
<sequence>MSLGKRSTEAEEGEVHVTARKLSALFADTIPKTPNLYRAYGLRASEIAQSRVNRPSSTKHYGMFADHLGADGTSLWAAATSGETAIALHLLACMLARIWSHAEAVSIWVEFFEERKPKLNSSEQEGLLGILAMQSSRTADEAKNFQQTQLMLILKNLGTSVNSKPFLYESVLEAWTSSLMVMENLVKGSSQRIENGGTLLGLASWHLYPDMLVLGKTTKKIVQKDASIPQGTIITVGLQNRDLEKRGISWSLPLAHLRFYGDPVSVTRQFNQETSRVTIEELLLVGLGALVVNRSGRNPTIGFTMVFGDCRLGAVFATLDDDDSTEAEPQFSLDDVSDAFSQKLLSLETF</sequence>
<dbReference type="OrthoDB" id="5354164at2759"/>
<dbReference type="EMBL" id="ML991787">
    <property type="protein sequence ID" value="KAF2236088.1"/>
    <property type="molecule type" value="Genomic_DNA"/>
</dbReference>
<accession>A0A6A6HE23</accession>
<protein>
    <submittedName>
        <fullName evidence="1">Uncharacterized protein</fullName>
    </submittedName>
</protein>
<dbReference type="AlphaFoldDB" id="A0A6A6HE23"/>
<reference evidence="1" key="1">
    <citation type="journal article" date="2020" name="Stud. Mycol.">
        <title>101 Dothideomycetes genomes: a test case for predicting lifestyles and emergence of pathogens.</title>
        <authorList>
            <person name="Haridas S."/>
            <person name="Albert R."/>
            <person name="Binder M."/>
            <person name="Bloem J."/>
            <person name="Labutti K."/>
            <person name="Salamov A."/>
            <person name="Andreopoulos B."/>
            <person name="Baker S."/>
            <person name="Barry K."/>
            <person name="Bills G."/>
            <person name="Bluhm B."/>
            <person name="Cannon C."/>
            <person name="Castanera R."/>
            <person name="Culley D."/>
            <person name="Daum C."/>
            <person name="Ezra D."/>
            <person name="Gonzalez J."/>
            <person name="Henrissat B."/>
            <person name="Kuo A."/>
            <person name="Liang C."/>
            <person name="Lipzen A."/>
            <person name="Lutzoni F."/>
            <person name="Magnuson J."/>
            <person name="Mondo S."/>
            <person name="Nolan M."/>
            <person name="Ohm R."/>
            <person name="Pangilinan J."/>
            <person name="Park H.-J."/>
            <person name="Ramirez L."/>
            <person name="Alfaro M."/>
            <person name="Sun H."/>
            <person name="Tritt A."/>
            <person name="Yoshinaga Y."/>
            <person name="Zwiers L.-H."/>
            <person name="Turgeon B."/>
            <person name="Goodwin S."/>
            <person name="Spatafora J."/>
            <person name="Crous P."/>
            <person name="Grigoriev I."/>
        </authorList>
    </citation>
    <scope>NUCLEOTIDE SEQUENCE</scope>
    <source>
        <strain evidence="1">Tuck. ex Michener</strain>
    </source>
</reference>
<organism evidence="1 2">
    <name type="scientific">Viridothelium virens</name>
    <name type="common">Speckled blister lichen</name>
    <name type="synonym">Trypethelium virens</name>
    <dbReference type="NCBI Taxonomy" id="1048519"/>
    <lineage>
        <taxon>Eukaryota</taxon>
        <taxon>Fungi</taxon>
        <taxon>Dikarya</taxon>
        <taxon>Ascomycota</taxon>
        <taxon>Pezizomycotina</taxon>
        <taxon>Dothideomycetes</taxon>
        <taxon>Dothideomycetes incertae sedis</taxon>
        <taxon>Trypetheliales</taxon>
        <taxon>Trypetheliaceae</taxon>
        <taxon>Viridothelium</taxon>
    </lineage>
</organism>
<proteinExistence type="predicted"/>
<dbReference type="Proteomes" id="UP000800092">
    <property type="component" value="Unassembled WGS sequence"/>
</dbReference>
<keyword evidence="2" id="KW-1185">Reference proteome</keyword>
<gene>
    <name evidence="1" type="ORF">EV356DRAFT_558541</name>
</gene>
<evidence type="ECO:0000313" key="2">
    <source>
        <dbReference type="Proteomes" id="UP000800092"/>
    </source>
</evidence>